<proteinExistence type="predicted"/>
<feature type="transmembrane region" description="Helical" evidence="1">
    <location>
        <begin position="20"/>
        <end position="37"/>
    </location>
</feature>
<organism evidence="2 3">
    <name type="scientific">Paracoccus chinensis</name>
    <dbReference type="NCBI Taxonomy" id="525640"/>
    <lineage>
        <taxon>Bacteria</taxon>
        <taxon>Pseudomonadati</taxon>
        <taxon>Pseudomonadota</taxon>
        <taxon>Alphaproteobacteria</taxon>
        <taxon>Rhodobacterales</taxon>
        <taxon>Paracoccaceae</taxon>
        <taxon>Paracoccus</taxon>
    </lineage>
</organism>
<dbReference type="EMBL" id="FNGE01000009">
    <property type="protein sequence ID" value="SDL37463.1"/>
    <property type="molecule type" value="Genomic_DNA"/>
</dbReference>
<keyword evidence="1" id="KW-0472">Membrane</keyword>
<accession>A0A1G9JK46</accession>
<keyword evidence="1" id="KW-0812">Transmembrane</keyword>
<name>A0A1G9JK46_9RHOB</name>
<dbReference type="AlphaFoldDB" id="A0A1G9JK46"/>
<keyword evidence="1" id="KW-1133">Transmembrane helix</keyword>
<keyword evidence="3" id="KW-1185">Reference proteome</keyword>
<dbReference type="Proteomes" id="UP000199555">
    <property type="component" value="Unassembled WGS sequence"/>
</dbReference>
<evidence type="ECO:0000313" key="2">
    <source>
        <dbReference type="EMBL" id="SDL37463.1"/>
    </source>
</evidence>
<sequence>MRDDLIHLRATLRRWTDRDSFWLLLALAVAFWGPGVWDRHIRERPWISAALAIEQPAYEGPTLLIRDIVEAHSPVSGERLIWIEDQEGARLCGSHREDGWEGRSVRTWSAAAFFDHACPIPETPWRACTRFVVLTAWGSRGSFGPYCSALFDPKIGTDHRR</sequence>
<reference evidence="3" key="1">
    <citation type="submission" date="2016-10" db="EMBL/GenBank/DDBJ databases">
        <authorList>
            <person name="Varghese N."/>
            <person name="Submissions S."/>
        </authorList>
    </citation>
    <scope>NUCLEOTIDE SEQUENCE [LARGE SCALE GENOMIC DNA]</scope>
    <source>
        <strain evidence="3">CGMCC 1.7655</strain>
    </source>
</reference>
<gene>
    <name evidence="2" type="ORF">SAMN04487971_109156</name>
</gene>
<evidence type="ECO:0000313" key="3">
    <source>
        <dbReference type="Proteomes" id="UP000199555"/>
    </source>
</evidence>
<protein>
    <submittedName>
        <fullName evidence="2">Uncharacterized protein</fullName>
    </submittedName>
</protein>
<dbReference type="STRING" id="525640.SAMN04487971_109156"/>
<evidence type="ECO:0000256" key="1">
    <source>
        <dbReference type="SAM" id="Phobius"/>
    </source>
</evidence>